<keyword evidence="5" id="KW-0158">Chromosome</keyword>
<reference evidence="19 20" key="1">
    <citation type="submission" date="2016-03" db="EMBL/GenBank/DDBJ databases">
        <title>The draft genome sequence of Fonsecaea nubica causative agent of cutaneous subcutaneous infection in human host.</title>
        <authorList>
            <person name="Costa F."/>
            <person name="Sybren D.H."/>
            <person name="Raittz R.T."/>
            <person name="Weiss V.A."/>
            <person name="Leao A.C."/>
            <person name="Gomes R."/>
            <person name="De Souza E.M."/>
            <person name="Pedrosa F.O."/>
            <person name="Steffens M.B."/>
            <person name="Bombassaro A."/>
            <person name="Tadra-Sfeir M.Z."/>
            <person name="Moreno L.F."/>
            <person name="Najafzadeh M.J."/>
            <person name="Felipe M.S."/>
            <person name="Teixeira M."/>
            <person name="Sun J."/>
            <person name="Xi L."/>
            <person name="Castro M.A."/>
            <person name="Vicente V.A."/>
        </authorList>
    </citation>
    <scope>NUCLEOTIDE SEQUENCE [LARGE SCALE GENOMIC DNA]</scope>
    <source>
        <strain evidence="19 20">CBS 269.64</strain>
    </source>
</reference>
<keyword evidence="11" id="KW-0995">Kinetochore</keyword>
<evidence type="ECO:0000256" key="8">
    <source>
        <dbReference type="ARBA" id="ARBA00022701"/>
    </source>
</evidence>
<evidence type="ECO:0000313" key="20">
    <source>
        <dbReference type="Proteomes" id="UP000185904"/>
    </source>
</evidence>
<feature type="region of interest" description="Disordered" evidence="18">
    <location>
        <begin position="1"/>
        <end position="24"/>
    </location>
</feature>
<keyword evidence="15" id="KW-0137">Centromere</keyword>
<dbReference type="Proteomes" id="UP000185904">
    <property type="component" value="Unassembled WGS sequence"/>
</dbReference>
<protein>
    <recommendedName>
        <fullName evidence="16">DASH complex subunit DAD3</fullName>
    </recommendedName>
    <alternativeName>
        <fullName evidence="17">Outer kinetochore protein DAD3</fullName>
    </alternativeName>
</protein>
<evidence type="ECO:0000256" key="4">
    <source>
        <dbReference type="ARBA" id="ARBA00006277"/>
    </source>
</evidence>
<dbReference type="RefSeq" id="XP_022499806.1">
    <property type="nucleotide sequence ID" value="XM_022644280.1"/>
</dbReference>
<keyword evidence="8" id="KW-0493">Microtubule</keyword>
<comment type="subcellular location">
    <subcellularLocation>
        <location evidence="3">Chromosome</location>
        <location evidence="3">Centromere</location>
        <location evidence="3">Kinetochore</location>
    </subcellularLocation>
    <subcellularLocation>
        <location evidence="2">Cytoplasm</location>
        <location evidence="2">Cytoskeleton</location>
        <location evidence="2">Spindle</location>
    </subcellularLocation>
    <subcellularLocation>
        <location evidence="1">Nucleus</location>
    </subcellularLocation>
</comment>
<evidence type="ECO:0000256" key="5">
    <source>
        <dbReference type="ARBA" id="ARBA00022454"/>
    </source>
</evidence>
<dbReference type="GO" id="GO:0051301">
    <property type="term" value="P:cell division"/>
    <property type="evidence" value="ECO:0007669"/>
    <property type="project" value="UniProtKB-KW"/>
</dbReference>
<evidence type="ECO:0000256" key="13">
    <source>
        <dbReference type="ARBA" id="ARBA00023242"/>
    </source>
</evidence>
<keyword evidence="13" id="KW-0539">Nucleus</keyword>
<keyword evidence="7" id="KW-0132">Cell division</keyword>
<comment type="caution">
    <text evidence="19">The sequence shown here is derived from an EMBL/GenBank/DDBJ whole genome shotgun (WGS) entry which is preliminary data.</text>
</comment>
<dbReference type="GO" id="GO:0008608">
    <property type="term" value="P:attachment of spindle microtubules to kinetochore"/>
    <property type="evidence" value="ECO:0007669"/>
    <property type="project" value="InterPro"/>
</dbReference>
<dbReference type="GO" id="GO:0005874">
    <property type="term" value="C:microtubule"/>
    <property type="evidence" value="ECO:0007669"/>
    <property type="project" value="UniProtKB-KW"/>
</dbReference>
<dbReference type="GO" id="GO:0072686">
    <property type="term" value="C:mitotic spindle"/>
    <property type="evidence" value="ECO:0007669"/>
    <property type="project" value="InterPro"/>
</dbReference>
<dbReference type="GO" id="GO:0042729">
    <property type="term" value="C:DASH complex"/>
    <property type="evidence" value="ECO:0007669"/>
    <property type="project" value="InterPro"/>
</dbReference>
<dbReference type="EMBL" id="LVCJ01000036">
    <property type="protein sequence ID" value="OAL34794.1"/>
    <property type="molecule type" value="Genomic_DNA"/>
</dbReference>
<dbReference type="Pfam" id="PF08656">
    <property type="entry name" value="DASH_Dad3"/>
    <property type="match status" value="1"/>
</dbReference>
<evidence type="ECO:0000256" key="6">
    <source>
        <dbReference type="ARBA" id="ARBA00022490"/>
    </source>
</evidence>
<feature type="region of interest" description="Disordered" evidence="18">
    <location>
        <begin position="169"/>
        <end position="189"/>
    </location>
</feature>
<dbReference type="InterPro" id="IPR013965">
    <property type="entry name" value="DASH_Dad3"/>
</dbReference>
<evidence type="ECO:0000256" key="2">
    <source>
        <dbReference type="ARBA" id="ARBA00004186"/>
    </source>
</evidence>
<gene>
    <name evidence="19" type="ORF">AYO20_05989</name>
</gene>
<proteinExistence type="inferred from homology"/>
<dbReference type="OrthoDB" id="2443965at2759"/>
<feature type="compositionally biased region" description="Basic and acidic residues" evidence="18">
    <location>
        <begin position="1"/>
        <end position="11"/>
    </location>
</feature>
<sequence length="189" mass="20409">MSHFPFDERGKNMRGANAGVEEGRKPASRLIYGRPRVFKWGLACGPLGNISTVNSDQNDRTKIPASDPSTVGMDDSTIYNDSRHNLLSFTEHSSSEGVSPLEQDVLDEYERLSRNMKELSSTLADLSGGPITLEIAEGLRLLERKVASVYTLMKASVYSIVLQQGQVEGGDDAAGAADRSDDDGGEAAE</sequence>
<keyword evidence="9" id="KW-0498">Mitosis</keyword>
<dbReference type="AlphaFoldDB" id="A0A178D037"/>
<keyword evidence="12" id="KW-0206">Cytoskeleton</keyword>
<name>A0A178D037_9EURO</name>
<keyword evidence="6" id="KW-0963">Cytoplasm</keyword>
<keyword evidence="10" id="KW-0159">Chromosome partition</keyword>
<dbReference type="PANTHER" id="PTHR28017">
    <property type="entry name" value="DASH COMPLEX SUBUNIT DAD3"/>
    <property type="match status" value="1"/>
</dbReference>
<evidence type="ECO:0000256" key="9">
    <source>
        <dbReference type="ARBA" id="ARBA00022776"/>
    </source>
</evidence>
<keyword evidence="20" id="KW-1185">Reference proteome</keyword>
<evidence type="ECO:0000256" key="16">
    <source>
        <dbReference type="ARBA" id="ARBA00044179"/>
    </source>
</evidence>
<evidence type="ECO:0000256" key="7">
    <source>
        <dbReference type="ARBA" id="ARBA00022618"/>
    </source>
</evidence>
<keyword evidence="14" id="KW-0131">Cell cycle</keyword>
<feature type="compositionally biased region" description="Acidic residues" evidence="18">
    <location>
        <begin position="180"/>
        <end position="189"/>
    </location>
</feature>
<evidence type="ECO:0000256" key="17">
    <source>
        <dbReference type="ARBA" id="ARBA00044305"/>
    </source>
</evidence>
<evidence type="ECO:0000256" key="11">
    <source>
        <dbReference type="ARBA" id="ARBA00022838"/>
    </source>
</evidence>
<accession>A0A178D037</accession>
<organism evidence="19 20">
    <name type="scientific">Fonsecaea nubica</name>
    <dbReference type="NCBI Taxonomy" id="856822"/>
    <lineage>
        <taxon>Eukaryota</taxon>
        <taxon>Fungi</taxon>
        <taxon>Dikarya</taxon>
        <taxon>Ascomycota</taxon>
        <taxon>Pezizomycotina</taxon>
        <taxon>Eurotiomycetes</taxon>
        <taxon>Chaetothyriomycetidae</taxon>
        <taxon>Chaetothyriales</taxon>
        <taxon>Herpotrichiellaceae</taxon>
        <taxon>Fonsecaea</taxon>
    </lineage>
</organism>
<dbReference type="GeneID" id="34589404"/>
<evidence type="ECO:0000256" key="10">
    <source>
        <dbReference type="ARBA" id="ARBA00022829"/>
    </source>
</evidence>
<evidence type="ECO:0000256" key="3">
    <source>
        <dbReference type="ARBA" id="ARBA00004629"/>
    </source>
</evidence>
<evidence type="ECO:0000256" key="15">
    <source>
        <dbReference type="ARBA" id="ARBA00023328"/>
    </source>
</evidence>
<evidence type="ECO:0000256" key="14">
    <source>
        <dbReference type="ARBA" id="ARBA00023306"/>
    </source>
</evidence>
<evidence type="ECO:0000256" key="12">
    <source>
        <dbReference type="ARBA" id="ARBA00023212"/>
    </source>
</evidence>
<evidence type="ECO:0000256" key="1">
    <source>
        <dbReference type="ARBA" id="ARBA00004123"/>
    </source>
</evidence>
<evidence type="ECO:0000256" key="18">
    <source>
        <dbReference type="SAM" id="MobiDB-lite"/>
    </source>
</evidence>
<dbReference type="GO" id="GO:0051010">
    <property type="term" value="F:microtubule plus-end binding"/>
    <property type="evidence" value="ECO:0007669"/>
    <property type="project" value="TreeGrafter"/>
</dbReference>
<evidence type="ECO:0000313" key="19">
    <source>
        <dbReference type="EMBL" id="OAL34794.1"/>
    </source>
</evidence>
<comment type="similarity">
    <text evidence="4">Belongs to the DASH complex DAD3 family.</text>
</comment>
<dbReference type="PANTHER" id="PTHR28017:SF1">
    <property type="entry name" value="DASH COMPLEX SUBUNIT DAD3"/>
    <property type="match status" value="1"/>
</dbReference>